<evidence type="ECO:0000313" key="1">
    <source>
        <dbReference type="EMBL" id="KAH0942250.1"/>
    </source>
</evidence>
<accession>A0ABQ8ENL5</accession>
<proteinExistence type="predicted"/>
<gene>
    <name evidence="1" type="ORF">HID58_001887</name>
</gene>
<dbReference type="EMBL" id="JAGKQM010000001">
    <property type="protein sequence ID" value="KAH0942250.1"/>
    <property type="molecule type" value="Genomic_DNA"/>
</dbReference>
<evidence type="ECO:0000313" key="2">
    <source>
        <dbReference type="Proteomes" id="UP000824890"/>
    </source>
</evidence>
<sequence length="98" mass="10891">DKTWRDLEAFWLLPLSIRTSNNCLTDQLMPGAEENLPLPHTSGHIPHTGVALKIAVEGGEALSLSRLYKKTHQHADGTFVDARVERIHNGVEAQIQEV</sequence>
<dbReference type="InterPro" id="IPR004252">
    <property type="entry name" value="Probable_transposase_24"/>
</dbReference>
<name>A0ABQ8ENL5_BRANA</name>
<dbReference type="Proteomes" id="UP000824890">
    <property type="component" value="Unassembled WGS sequence"/>
</dbReference>
<protein>
    <submittedName>
        <fullName evidence="1">Uncharacterized protein</fullName>
    </submittedName>
</protein>
<keyword evidence="2" id="KW-1185">Reference proteome</keyword>
<organism evidence="1 2">
    <name type="scientific">Brassica napus</name>
    <name type="common">Rape</name>
    <dbReference type="NCBI Taxonomy" id="3708"/>
    <lineage>
        <taxon>Eukaryota</taxon>
        <taxon>Viridiplantae</taxon>
        <taxon>Streptophyta</taxon>
        <taxon>Embryophyta</taxon>
        <taxon>Tracheophyta</taxon>
        <taxon>Spermatophyta</taxon>
        <taxon>Magnoliopsida</taxon>
        <taxon>eudicotyledons</taxon>
        <taxon>Gunneridae</taxon>
        <taxon>Pentapetalae</taxon>
        <taxon>rosids</taxon>
        <taxon>malvids</taxon>
        <taxon>Brassicales</taxon>
        <taxon>Brassicaceae</taxon>
        <taxon>Brassiceae</taxon>
        <taxon>Brassica</taxon>
    </lineage>
</organism>
<feature type="non-terminal residue" evidence="1">
    <location>
        <position position="1"/>
    </location>
</feature>
<dbReference type="Pfam" id="PF03004">
    <property type="entry name" value="Transposase_24"/>
    <property type="match status" value="1"/>
</dbReference>
<comment type="caution">
    <text evidence="1">The sequence shown here is derived from an EMBL/GenBank/DDBJ whole genome shotgun (WGS) entry which is preliminary data.</text>
</comment>
<reference evidence="1 2" key="1">
    <citation type="submission" date="2021-05" db="EMBL/GenBank/DDBJ databases">
        <title>Genome Assembly of Synthetic Allotetraploid Brassica napus Reveals Homoeologous Exchanges between Subgenomes.</title>
        <authorList>
            <person name="Davis J.T."/>
        </authorList>
    </citation>
    <scope>NUCLEOTIDE SEQUENCE [LARGE SCALE GENOMIC DNA]</scope>
    <source>
        <strain evidence="2">cv. Da-Ae</strain>
        <tissue evidence="1">Seedling</tissue>
    </source>
</reference>